<accession>A0A0F7L8S6</accession>
<sequence length="60" mass="7367">MFKFFSELHFSHFFSKRLYFLFLTIFHHSLFKNLLYLFSIYILFISLNLEVCPLTPIVLE</sequence>
<evidence type="ECO:0000256" key="1">
    <source>
        <dbReference type="SAM" id="Phobius"/>
    </source>
</evidence>
<proteinExistence type="predicted"/>
<keyword evidence="1" id="KW-1133">Transmembrane helix</keyword>
<protein>
    <submittedName>
        <fullName evidence="2">Uncharacterized protein</fullName>
    </submittedName>
</protein>
<keyword evidence="1" id="KW-0472">Membrane</keyword>
<name>A0A0F7L8S6_9VIRU</name>
<dbReference type="EMBL" id="KR029600">
    <property type="protein sequence ID" value="AKH47968.1"/>
    <property type="molecule type" value="Genomic_DNA"/>
</dbReference>
<feature type="transmembrane region" description="Helical" evidence="1">
    <location>
        <begin position="20"/>
        <end position="44"/>
    </location>
</feature>
<keyword evidence="1" id="KW-0812">Transmembrane</keyword>
<evidence type="ECO:0000313" key="2">
    <source>
        <dbReference type="EMBL" id="AKH47968.1"/>
    </source>
</evidence>
<reference evidence="2" key="2">
    <citation type="submission" date="2015-03" db="EMBL/GenBank/DDBJ databases">
        <authorList>
            <person name="Chow C.-E.T."/>
            <person name="Winget D.M."/>
            <person name="White R.A.III."/>
            <person name="Hallam S.J."/>
            <person name="Suttle C.A."/>
        </authorList>
    </citation>
    <scope>NUCLEOTIDE SEQUENCE</scope>
    <source>
        <strain evidence="2">Oxic1_5</strain>
    </source>
</reference>
<reference evidence="2" key="1">
    <citation type="journal article" date="2015" name="Front. Microbiol.">
        <title>Combining genomic sequencing methods to explore viral diversity and reveal potential virus-host interactions.</title>
        <authorList>
            <person name="Chow C.E."/>
            <person name="Winget D.M."/>
            <person name="White R.A.III."/>
            <person name="Hallam S.J."/>
            <person name="Suttle C.A."/>
        </authorList>
    </citation>
    <scope>NUCLEOTIDE SEQUENCE</scope>
    <source>
        <strain evidence="2">Oxic1_5</strain>
    </source>
</reference>
<organism evidence="2">
    <name type="scientific">uncultured marine virus</name>
    <dbReference type="NCBI Taxonomy" id="186617"/>
    <lineage>
        <taxon>Viruses</taxon>
        <taxon>environmental samples</taxon>
    </lineage>
</organism>